<evidence type="ECO:0000259" key="2">
    <source>
        <dbReference type="Pfam" id="PF23547"/>
    </source>
</evidence>
<keyword evidence="5" id="KW-1185">Reference proteome</keyword>
<feature type="compositionally biased region" description="Basic and acidic residues" evidence="1">
    <location>
        <begin position="331"/>
        <end position="343"/>
    </location>
</feature>
<proteinExistence type="predicted"/>
<dbReference type="Proteomes" id="UP001497457">
    <property type="component" value="Chromosome 7b"/>
</dbReference>
<dbReference type="Pfam" id="PF23548">
    <property type="entry name" value="Zn_ribbon_FGT1_2"/>
    <property type="match status" value="1"/>
</dbReference>
<feature type="region of interest" description="Disordered" evidence="1">
    <location>
        <begin position="46"/>
        <end position="80"/>
    </location>
</feature>
<gene>
    <name evidence="4" type="ORF">URODEC1_LOCUS107617</name>
</gene>
<feature type="domain" description="FORGETTER1 second zinc ribbon" evidence="3">
    <location>
        <begin position="84"/>
        <end position="117"/>
    </location>
</feature>
<dbReference type="InterPro" id="IPR057025">
    <property type="entry name" value="Znr_FGT1_2"/>
</dbReference>
<feature type="domain" description="FORGETTER1 first zinc ribbon" evidence="2">
    <location>
        <begin position="15"/>
        <end position="49"/>
    </location>
</feature>
<dbReference type="Pfam" id="PF03004">
    <property type="entry name" value="Transposase_24"/>
    <property type="match status" value="1"/>
</dbReference>
<name>A0ABC9FQ83_9POAL</name>
<dbReference type="PANTHER" id="PTHR33144:SF46">
    <property type="entry name" value="OS04G0610000 PROTEIN"/>
    <property type="match status" value="1"/>
</dbReference>
<dbReference type="AlphaFoldDB" id="A0ABC9FQ83"/>
<evidence type="ECO:0000313" key="4">
    <source>
        <dbReference type="EMBL" id="CAL5079432.1"/>
    </source>
</evidence>
<feature type="region of interest" description="Disordered" evidence="1">
    <location>
        <begin position="310"/>
        <end position="451"/>
    </location>
</feature>
<feature type="compositionally biased region" description="Polar residues" evidence="1">
    <location>
        <begin position="419"/>
        <end position="430"/>
    </location>
</feature>
<accession>A0ABC9FQ83</accession>
<dbReference type="PANTHER" id="PTHR33144">
    <property type="entry name" value="OS10G0409366 PROTEIN-RELATED"/>
    <property type="match status" value="1"/>
</dbReference>
<dbReference type="InterPro" id="IPR057024">
    <property type="entry name" value="Znr_FGT1_1"/>
</dbReference>
<protein>
    <submittedName>
        <fullName evidence="4">Uncharacterized protein</fullName>
    </submittedName>
</protein>
<dbReference type="Pfam" id="PF23547">
    <property type="entry name" value="Zn_ribbon_FGT1_1"/>
    <property type="match status" value="1"/>
</dbReference>
<dbReference type="EMBL" id="OZ075117">
    <property type="protein sequence ID" value="CAL5079432.1"/>
    <property type="molecule type" value="Genomic_DNA"/>
</dbReference>
<feature type="compositionally biased region" description="Pro residues" evidence="1">
    <location>
        <begin position="46"/>
        <end position="55"/>
    </location>
</feature>
<feature type="compositionally biased region" description="Basic residues" evidence="1">
    <location>
        <begin position="371"/>
        <end position="380"/>
    </location>
</feature>
<evidence type="ECO:0000259" key="3">
    <source>
        <dbReference type="Pfam" id="PF23548"/>
    </source>
</evidence>
<feature type="region of interest" description="Disordered" evidence="1">
    <location>
        <begin position="670"/>
        <end position="709"/>
    </location>
</feature>
<reference evidence="4" key="1">
    <citation type="submission" date="2024-10" db="EMBL/GenBank/DDBJ databases">
        <authorList>
            <person name="Ryan C."/>
        </authorList>
    </citation>
    <scope>NUCLEOTIDE SEQUENCE [LARGE SCALE GENOMIC DNA]</scope>
</reference>
<dbReference type="InterPro" id="IPR004252">
    <property type="entry name" value="Probable_transposase_24"/>
</dbReference>
<evidence type="ECO:0000313" key="5">
    <source>
        <dbReference type="Proteomes" id="UP001497457"/>
    </source>
</evidence>
<evidence type="ECO:0000256" key="1">
    <source>
        <dbReference type="SAM" id="MobiDB-lite"/>
    </source>
</evidence>
<organism evidence="4 5">
    <name type="scientific">Urochloa decumbens</name>
    <dbReference type="NCBI Taxonomy" id="240449"/>
    <lineage>
        <taxon>Eukaryota</taxon>
        <taxon>Viridiplantae</taxon>
        <taxon>Streptophyta</taxon>
        <taxon>Embryophyta</taxon>
        <taxon>Tracheophyta</taxon>
        <taxon>Spermatophyta</taxon>
        <taxon>Magnoliopsida</taxon>
        <taxon>Liliopsida</taxon>
        <taxon>Poales</taxon>
        <taxon>Poaceae</taxon>
        <taxon>PACMAD clade</taxon>
        <taxon>Panicoideae</taxon>
        <taxon>Panicodae</taxon>
        <taxon>Paniceae</taxon>
        <taxon>Melinidinae</taxon>
        <taxon>Urochloa</taxon>
    </lineage>
</organism>
<sequence>MAPPPPAPAEEEDLLEVRCAGCDETLEVERGLTEFICPDCSTPQALPPEFMPPPPPRRRRALPIPARAGAPPPPPAPAPAAGAARLPCGSCGAMLGVPPGLARCGCPVCGAELAVDPARLRQYLLSTAAAPLVPVALPPVFRALEDYPDSAVRVGHIQGHPMGHLERSQARHQNTQALLEFPDASTDSDDIDTEMSNGINETPCRRNGFPVAARTVVAKGRHLENLNNVTCQVQAQQSDHSVLAEHPSDRTLHVGEAQNESANHAFHRGLGHVDPIKEKTMARHSNQVTGTAIGPKSVSVEKRQVQTLKQITQDRQLKTRLPNLPSPIEQDPEHSNDNIQAEHDEAETGQLTPRLARRSTKRNLTSSNKAFGHRRSKRLSKQSAATTCNESPENESEENEPVSPSRTMSDSQDIDGVSNDISSSSLPQHNTPHRRSNEADNIRATTKSASIPDISDPESFACYYSKIYPPEVRKALERNLNFMHPGGKEKRKRGERGPNLCLNVWTMPEGARIRVSFNDQGQPIGDEARTLSSFLGQIARDGTMAPVTYTDWRFFPEKNKQAMMHLVNLKFELPPIGQIWSMSALGKKWKDWKGVLKHDRYDVHETDEERLADRDFRVPEDQWKLLVAYWGTEKAKAASARCKASQERHPQLKHPRIGSKSYARLHEEERQKRLNMAEPSLTDISIPKDPDCRSMSMDDVSAEAVSPDQ</sequence>